<name>A0A4Q5LWG1_9BACT</name>
<reference evidence="2 3" key="1">
    <citation type="submission" date="2019-02" db="EMBL/GenBank/DDBJ databases">
        <title>Bacterial novel species Emticicia sp. 17J42-9 isolated from soil.</title>
        <authorList>
            <person name="Jung H.-Y."/>
        </authorList>
    </citation>
    <scope>NUCLEOTIDE SEQUENCE [LARGE SCALE GENOMIC DNA]</scope>
    <source>
        <strain evidence="2 3">17J42-9</strain>
    </source>
</reference>
<dbReference type="EMBL" id="SEWF01000030">
    <property type="protein sequence ID" value="RYU94126.1"/>
    <property type="molecule type" value="Genomic_DNA"/>
</dbReference>
<dbReference type="GO" id="GO:0032259">
    <property type="term" value="P:methylation"/>
    <property type="evidence" value="ECO:0007669"/>
    <property type="project" value="UniProtKB-KW"/>
</dbReference>
<dbReference type="Proteomes" id="UP000293162">
    <property type="component" value="Unassembled WGS sequence"/>
</dbReference>
<dbReference type="Gene3D" id="3.40.50.150">
    <property type="entry name" value="Vaccinia Virus protein VP39"/>
    <property type="match status" value="1"/>
</dbReference>
<keyword evidence="3" id="KW-1185">Reference proteome</keyword>
<protein>
    <submittedName>
        <fullName evidence="2">Class I SAM-dependent methyltransferase</fullName>
    </submittedName>
</protein>
<proteinExistence type="predicted"/>
<evidence type="ECO:0000313" key="2">
    <source>
        <dbReference type="EMBL" id="RYU94126.1"/>
    </source>
</evidence>
<dbReference type="InterPro" id="IPR025714">
    <property type="entry name" value="Methyltranfer_dom"/>
</dbReference>
<dbReference type="AlphaFoldDB" id="A0A4Q5LWG1"/>
<evidence type="ECO:0000313" key="3">
    <source>
        <dbReference type="Proteomes" id="UP000293162"/>
    </source>
</evidence>
<dbReference type="SUPFAM" id="SSF53335">
    <property type="entry name" value="S-adenosyl-L-methionine-dependent methyltransferases"/>
    <property type="match status" value="1"/>
</dbReference>
<dbReference type="OrthoDB" id="9789123at2"/>
<sequence length="267" mass="29725">MNQTSQTRAEMPQGAHKVLDRRTVQNSYSSLLNLLKEGMSVLDVGCGSGSITAGVAERVGVSGRVVGIDFSEHLIALAQKNYAYLSNLSFEVADINSYDAEQKFDLVIAARTLQWVNNPAEVVAQMQNLVKPGGMISILDYNHTKIEWTPQPPQSMSDFYEAFLNWRKDAGYDNAIADNLVAIYKELDLQLINIVEQHEVSRREEDSFSGDAGIWSVVAETRGNQVVKDGFCTEELRLKAIQEYNAWIASDAQTMKLYLLAIEAIKP</sequence>
<evidence type="ECO:0000259" key="1">
    <source>
        <dbReference type="Pfam" id="PF13847"/>
    </source>
</evidence>
<dbReference type="Pfam" id="PF13847">
    <property type="entry name" value="Methyltransf_31"/>
    <property type="match status" value="1"/>
</dbReference>
<keyword evidence="2" id="KW-0489">Methyltransferase</keyword>
<dbReference type="RefSeq" id="WP_130022701.1">
    <property type="nucleotide sequence ID" value="NZ_SEWF01000030.1"/>
</dbReference>
<accession>A0A4Q5LWG1</accession>
<gene>
    <name evidence="2" type="ORF">EWM59_18290</name>
</gene>
<keyword evidence="2" id="KW-0808">Transferase</keyword>
<feature type="domain" description="Methyltransferase" evidence="1">
    <location>
        <begin position="36"/>
        <end position="145"/>
    </location>
</feature>
<organism evidence="2 3">
    <name type="scientific">Emticicia agri</name>
    <dbReference type="NCBI Taxonomy" id="2492393"/>
    <lineage>
        <taxon>Bacteria</taxon>
        <taxon>Pseudomonadati</taxon>
        <taxon>Bacteroidota</taxon>
        <taxon>Cytophagia</taxon>
        <taxon>Cytophagales</taxon>
        <taxon>Leadbetterellaceae</taxon>
        <taxon>Emticicia</taxon>
    </lineage>
</organism>
<comment type="caution">
    <text evidence="2">The sequence shown here is derived from an EMBL/GenBank/DDBJ whole genome shotgun (WGS) entry which is preliminary data.</text>
</comment>
<dbReference type="PANTHER" id="PTHR43861">
    <property type="entry name" value="TRANS-ACONITATE 2-METHYLTRANSFERASE-RELATED"/>
    <property type="match status" value="1"/>
</dbReference>
<dbReference type="GO" id="GO:0008168">
    <property type="term" value="F:methyltransferase activity"/>
    <property type="evidence" value="ECO:0007669"/>
    <property type="project" value="UniProtKB-KW"/>
</dbReference>
<dbReference type="InterPro" id="IPR029063">
    <property type="entry name" value="SAM-dependent_MTases_sf"/>
</dbReference>
<dbReference type="CDD" id="cd02440">
    <property type="entry name" value="AdoMet_MTases"/>
    <property type="match status" value="1"/>
</dbReference>